<comment type="caution">
    <text evidence="7">The sequence shown here is derived from an EMBL/GenBank/DDBJ whole genome shotgun (WGS) entry which is preliminary data.</text>
</comment>
<dbReference type="AlphaFoldDB" id="A0A7W6PRZ3"/>
<dbReference type="RefSeq" id="WP_165130504.1">
    <property type="nucleotide sequence ID" value="NZ_CP049248.1"/>
</dbReference>
<reference evidence="7 8" key="1">
    <citation type="submission" date="2020-08" db="EMBL/GenBank/DDBJ databases">
        <title>Genomic Encyclopedia of Type Strains, Phase IV (KMG-IV): sequencing the most valuable type-strain genomes for metagenomic binning, comparative biology and taxonomic classification.</title>
        <authorList>
            <person name="Goeker M."/>
        </authorList>
    </citation>
    <scope>NUCLEOTIDE SEQUENCE [LARGE SCALE GENOMIC DNA]</scope>
    <source>
        <strain evidence="7 8">DSM 29514</strain>
    </source>
</reference>
<feature type="domain" description="Heparinase II/III-like C-terminal" evidence="5">
    <location>
        <begin position="401"/>
        <end position="629"/>
    </location>
</feature>
<comment type="subcellular location">
    <subcellularLocation>
        <location evidence="1">Periplasm</location>
    </subcellularLocation>
</comment>
<dbReference type="InterPro" id="IPR008929">
    <property type="entry name" value="Chondroitin_lyas"/>
</dbReference>
<dbReference type="EMBL" id="JACIEC010000011">
    <property type="protein sequence ID" value="MBB4145765.1"/>
    <property type="molecule type" value="Genomic_DNA"/>
</dbReference>
<protein>
    <recommendedName>
        <fullName evidence="9">Heparinase</fullName>
    </recommendedName>
</protein>
<dbReference type="InterPro" id="IPR012480">
    <property type="entry name" value="Hepar_II_III_C"/>
</dbReference>
<dbReference type="GO" id="GO:0016829">
    <property type="term" value="F:lyase activity"/>
    <property type="evidence" value="ECO:0007669"/>
    <property type="project" value="UniProtKB-KW"/>
</dbReference>
<sequence length="646" mass="71240">MNFVWLVNRLRSMSPAEIAWRVQEQALRKAAKGRLDRWDRYDPTGSEAPRMPGLLASLESAAPQLRLAVQLAAERILSGQFSALGVTWPEFNWQNGFPETIWTLDPVTGKHWPGADAFSFDIGYRHAKDYGDIKYAWEYHRLQFLQPVAAHYALSRNKDALVFIEAAIESWFAHNPPYRGIGWNSGIELGLRAISLLFVSSCCGSDLSLETRKRIRLILVSHLAWMRRFPSGYSSANNHLIAECAGEFLIALCMPELPDASAVLAKSGHILEREADKQILSDGVGAEQSPTYGAFTAEFLLLCACMARNAGRPLAASVDQALLRYARFVSWVTLRDATTPQICDDDEGRVITLAEAEHCYPASVSAAIWGYLGLDAEGAVPAHPTLRDSVFSSCTETASMPQGVRVFEAGGYSVFRGKITNKDALVVFDHGPLGYLSIAAHGHADALAWLLYVNDRPLLVDPGTYLYHSGGVWRDWFRGTAAHNTLRLGGRDQSIISGAFNWSHKANARLIEQADGEHPAFLACHDGYLKEFGLLHERSICVLGSSIRVLDRLVGDRKPPLVEMSYQLAPAAIARIEDNSVFVSLEDEPVLRIAFPDNGRLAVIVGAGPDQGGWVSNRFGTKEPAPRIVWTTDNFPAEAVTEFHIP</sequence>
<keyword evidence="3" id="KW-0574">Periplasm</keyword>
<feature type="domain" description="Heparin-sulfate lyase N-terminal" evidence="6">
    <location>
        <begin position="115"/>
        <end position="344"/>
    </location>
</feature>
<evidence type="ECO:0000256" key="1">
    <source>
        <dbReference type="ARBA" id="ARBA00004418"/>
    </source>
</evidence>
<organism evidence="7 8">
    <name type="scientific">Rhizobium rhizoryzae</name>
    <dbReference type="NCBI Taxonomy" id="451876"/>
    <lineage>
        <taxon>Bacteria</taxon>
        <taxon>Pseudomonadati</taxon>
        <taxon>Pseudomonadota</taxon>
        <taxon>Alphaproteobacteria</taxon>
        <taxon>Hyphomicrobiales</taxon>
        <taxon>Rhizobiaceae</taxon>
        <taxon>Rhizobium/Agrobacterium group</taxon>
        <taxon>Rhizobium</taxon>
    </lineage>
</organism>
<evidence type="ECO:0000256" key="3">
    <source>
        <dbReference type="ARBA" id="ARBA00022764"/>
    </source>
</evidence>
<dbReference type="Pfam" id="PF07940">
    <property type="entry name" value="Hepar_II_III_C"/>
    <property type="match status" value="1"/>
</dbReference>
<keyword evidence="2" id="KW-0732">Signal</keyword>
<dbReference type="InterPro" id="IPR031680">
    <property type="entry name" value="Hepar_II_III_N"/>
</dbReference>
<dbReference type="PANTHER" id="PTHR39210">
    <property type="entry name" value="HEPARIN-SULFATE LYASE"/>
    <property type="match status" value="1"/>
</dbReference>
<evidence type="ECO:0000259" key="5">
    <source>
        <dbReference type="Pfam" id="PF07940"/>
    </source>
</evidence>
<evidence type="ECO:0000259" key="6">
    <source>
        <dbReference type="Pfam" id="PF16889"/>
    </source>
</evidence>
<dbReference type="Gene3D" id="2.70.98.70">
    <property type="match status" value="1"/>
</dbReference>
<proteinExistence type="predicted"/>
<dbReference type="Proteomes" id="UP000519897">
    <property type="component" value="Unassembled WGS sequence"/>
</dbReference>
<dbReference type="GO" id="GO:0042597">
    <property type="term" value="C:periplasmic space"/>
    <property type="evidence" value="ECO:0007669"/>
    <property type="project" value="UniProtKB-SubCell"/>
</dbReference>
<gene>
    <name evidence="7" type="ORF">GGQ72_004331</name>
</gene>
<evidence type="ECO:0000256" key="2">
    <source>
        <dbReference type="ARBA" id="ARBA00022729"/>
    </source>
</evidence>
<dbReference type="Pfam" id="PF16889">
    <property type="entry name" value="Hepar_II_III_N"/>
    <property type="match status" value="1"/>
</dbReference>
<keyword evidence="8" id="KW-1185">Reference proteome</keyword>
<name>A0A7W6PRZ3_9HYPH</name>
<evidence type="ECO:0008006" key="9">
    <source>
        <dbReference type="Google" id="ProtNLM"/>
    </source>
</evidence>
<accession>A0A7W6PRZ3</accession>
<dbReference type="PANTHER" id="PTHR39210:SF1">
    <property type="entry name" value="HEPARIN-SULFATE LYASE"/>
    <property type="match status" value="1"/>
</dbReference>
<evidence type="ECO:0000313" key="7">
    <source>
        <dbReference type="EMBL" id="MBB4145765.1"/>
    </source>
</evidence>
<dbReference type="SUPFAM" id="SSF48230">
    <property type="entry name" value="Chondroitin AC/alginate lyase"/>
    <property type="match status" value="1"/>
</dbReference>
<keyword evidence="4" id="KW-0456">Lyase</keyword>
<evidence type="ECO:0000313" key="8">
    <source>
        <dbReference type="Proteomes" id="UP000519897"/>
    </source>
</evidence>
<evidence type="ECO:0000256" key="4">
    <source>
        <dbReference type="ARBA" id="ARBA00023239"/>
    </source>
</evidence>
<dbReference type="Gene3D" id="1.50.10.100">
    <property type="entry name" value="Chondroitin AC/alginate lyase"/>
    <property type="match status" value="1"/>
</dbReference>